<evidence type="ECO:0000313" key="1">
    <source>
        <dbReference type="EMBL" id="RKD32261.1"/>
    </source>
</evidence>
<dbReference type="Pfam" id="PF05635">
    <property type="entry name" value="23S_rRNA_IVP"/>
    <property type="match status" value="1"/>
</dbReference>
<dbReference type="RefSeq" id="WP_120168653.1">
    <property type="nucleotide sequence ID" value="NZ_MCIB01000012.1"/>
</dbReference>
<dbReference type="Gene3D" id="1.20.1440.60">
    <property type="entry name" value="23S rRNA-intervening sequence"/>
    <property type="match status" value="1"/>
</dbReference>
<dbReference type="AlphaFoldDB" id="A0A419T472"/>
<dbReference type="PANTHER" id="PTHR38471:SF2">
    <property type="entry name" value="FOUR HELIX BUNDLE PROTEIN"/>
    <property type="match status" value="1"/>
</dbReference>
<comment type="caution">
    <text evidence="1">The sequence shown here is derived from an EMBL/GenBank/DDBJ whole genome shotgun (WGS) entry which is preliminary data.</text>
</comment>
<dbReference type="EMBL" id="MCIB01000012">
    <property type="protein sequence ID" value="RKD32261.1"/>
    <property type="molecule type" value="Genomic_DNA"/>
</dbReference>
<dbReference type="InterPro" id="IPR012657">
    <property type="entry name" value="23S_rRNA-intervening_sequence"/>
</dbReference>
<accession>A0A419T472</accession>
<dbReference type="Proteomes" id="UP000284177">
    <property type="component" value="Unassembled WGS sequence"/>
</dbReference>
<organism evidence="1 2">
    <name type="scientific">Thermohalobacter berrensis</name>
    <dbReference type="NCBI Taxonomy" id="99594"/>
    <lineage>
        <taxon>Bacteria</taxon>
        <taxon>Bacillati</taxon>
        <taxon>Bacillota</taxon>
        <taxon>Tissierellia</taxon>
        <taxon>Tissierellales</taxon>
        <taxon>Thermohalobacteraceae</taxon>
        <taxon>Thermohalobacter</taxon>
    </lineage>
</organism>
<keyword evidence="2" id="KW-1185">Reference proteome</keyword>
<dbReference type="CDD" id="cd16377">
    <property type="entry name" value="23S_rRNA_IVP_like"/>
    <property type="match status" value="1"/>
</dbReference>
<sequence>MSDFKKLDVWKKAYNLSLEVYKTTKNFPSDETFGLTSQIRRASVSISTNIAEGNGRIYSKEYIKFLSIARGSTMEVENLLMLSRDLGYINDETFIKLDKECRNIINMLYKLIKSVKKGNQNNNYIKEENFLIE</sequence>
<gene>
    <name evidence="1" type="ORF">BET03_02820</name>
</gene>
<dbReference type="SUPFAM" id="SSF158446">
    <property type="entry name" value="IVS-encoded protein-like"/>
    <property type="match status" value="1"/>
</dbReference>
<dbReference type="NCBIfam" id="TIGR02436">
    <property type="entry name" value="four helix bundle protein"/>
    <property type="match status" value="1"/>
</dbReference>
<reference evidence="1 2" key="1">
    <citation type="submission" date="2016-08" db="EMBL/GenBank/DDBJ databases">
        <title>Novel Firmicutes and Novel Genomes.</title>
        <authorList>
            <person name="Poppleton D.I."/>
            <person name="Gribaldo S."/>
        </authorList>
    </citation>
    <scope>NUCLEOTIDE SEQUENCE [LARGE SCALE GENOMIC DNA]</scope>
    <source>
        <strain evidence="1 2">CTT3</strain>
    </source>
</reference>
<dbReference type="OrthoDB" id="160990at2"/>
<proteinExistence type="predicted"/>
<evidence type="ECO:0008006" key="3">
    <source>
        <dbReference type="Google" id="ProtNLM"/>
    </source>
</evidence>
<name>A0A419T472_9FIRM</name>
<dbReference type="InterPro" id="IPR036583">
    <property type="entry name" value="23S_rRNA_IVS_sf"/>
</dbReference>
<dbReference type="PANTHER" id="PTHR38471">
    <property type="entry name" value="FOUR HELIX BUNDLE PROTEIN"/>
    <property type="match status" value="1"/>
</dbReference>
<protein>
    <recommendedName>
        <fullName evidence="3">Four helix bundle protein</fullName>
    </recommendedName>
</protein>
<evidence type="ECO:0000313" key="2">
    <source>
        <dbReference type="Proteomes" id="UP000284177"/>
    </source>
</evidence>